<organism evidence="1 2">
    <name type="scientific">Gigaspora rosea</name>
    <dbReference type="NCBI Taxonomy" id="44941"/>
    <lineage>
        <taxon>Eukaryota</taxon>
        <taxon>Fungi</taxon>
        <taxon>Fungi incertae sedis</taxon>
        <taxon>Mucoromycota</taxon>
        <taxon>Glomeromycotina</taxon>
        <taxon>Glomeromycetes</taxon>
        <taxon>Diversisporales</taxon>
        <taxon>Gigasporaceae</taxon>
        <taxon>Gigaspora</taxon>
    </lineage>
</organism>
<reference evidence="1 2" key="1">
    <citation type="submission" date="2018-06" db="EMBL/GenBank/DDBJ databases">
        <title>Comparative genomics reveals the genomic features of Rhizophagus irregularis, R. cerebriforme, R. diaphanum and Gigaspora rosea, and their symbiotic lifestyle signature.</title>
        <authorList>
            <person name="Morin E."/>
            <person name="San Clemente H."/>
            <person name="Chen E.C.H."/>
            <person name="De La Providencia I."/>
            <person name="Hainaut M."/>
            <person name="Kuo A."/>
            <person name="Kohler A."/>
            <person name="Murat C."/>
            <person name="Tang N."/>
            <person name="Roy S."/>
            <person name="Loubradou J."/>
            <person name="Henrissat B."/>
            <person name="Grigoriev I.V."/>
            <person name="Corradi N."/>
            <person name="Roux C."/>
            <person name="Martin F.M."/>
        </authorList>
    </citation>
    <scope>NUCLEOTIDE SEQUENCE [LARGE SCALE GENOMIC DNA]</scope>
    <source>
        <strain evidence="1 2">DAOM 194757</strain>
    </source>
</reference>
<name>A0A397UKS6_9GLOM</name>
<dbReference type="Proteomes" id="UP000266673">
    <property type="component" value="Unassembled WGS sequence"/>
</dbReference>
<accession>A0A397UKS6</accession>
<comment type="caution">
    <text evidence="1">The sequence shown here is derived from an EMBL/GenBank/DDBJ whole genome shotgun (WGS) entry which is preliminary data.</text>
</comment>
<dbReference type="EMBL" id="QKWP01001385">
    <property type="protein sequence ID" value="RIB09369.1"/>
    <property type="molecule type" value="Genomic_DNA"/>
</dbReference>
<protein>
    <submittedName>
        <fullName evidence="1">Uncharacterized protein</fullName>
    </submittedName>
</protein>
<dbReference type="OrthoDB" id="2447337at2759"/>
<evidence type="ECO:0000313" key="2">
    <source>
        <dbReference type="Proteomes" id="UP000266673"/>
    </source>
</evidence>
<keyword evidence="2" id="KW-1185">Reference proteome</keyword>
<sequence>MKHVSTTLLTKSDRTSQWEGEKLDRLCLSFEEREFHQDAVKLLSPFEKITRHICGAKYCTLSLVHPYVELLKKSFAPKFENDESYDTYLDLIYGPNVKILVKRSLIVQLVIAMKFQLVVHDNIGNMLIANFDKKCV</sequence>
<proteinExistence type="predicted"/>
<evidence type="ECO:0000313" key="1">
    <source>
        <dbReference type="EMBL" id="RIB09369.1"/>
    </source>
</evidence>
<gene>
    <name evidence="1" type="ORF">C2G38_274854</name>
</gene>
<dbReference type="AlphaFoldDB" id="A0A397UKS6"/>